<dbReference type="GO" id="GO:0005737">
    <property type="term" value="C:cytoplasm"/>
    <property type="evidence" value="ECO:0007669"/>
    <property type="project" value="UniProtKB-SubCell"/>
</dbReference>
<keyword evidence="2" id="KW-0963">Cytoplasm</keyword>
<evidence type="ECO:0000256" key="1">
    <source>
        <dbReference type="ARBA" id="ARBA00004496"/>
    </source>
</evidence>
<dbReference type="PROSITE" id="PS51221">
    <property type="entry name" value="TTL"/>
    <property type="match status" value="1"/>
</dbReference>
<gene>
    <name evidence="9" type="ORF">AMSG_08860</name>
</gene>
<dbReference type="AlphaFoldDB" id="A0A0L0DM10"/>
<dbReference type="PANTHER" id="PTHR45870">
    <property type="entry name" value="TUBULIN MONOGLYCYLASE TTLL3"/>
    <property type="match status" value="1"/>
</dbReference>
<dbReference type="PROSITE" id="PS50975">
    <property type="entry name" value="ATP_GRASP"/>
    <property type="match status" value="1"/>
</dbReference>
<evidence type="ECO:0000256" key="7">
    <source>
        <dbReference type="SAM" id="Phobius"/>
    </source>
</evidence>
<dbReference type="STRING" id="461836.A0A0L0DM10"/>
<evidence type="ECO:0000313" key="11">
    <source>
        <dbReference type="Proteomes" id="UP000054408"/>
    </source>
</evidence>
<dbReference type="InterPro" id="IPR004344">
    <property type="entry name" value="TTL/TTLL_fam"/>
</dbReference>
<accession>A0A0L0DM10</accession>
<evidence type="ECO:0000313" key="9">
    <source>
        <dbReference type="EMBL" id="KNC53359.1"/>
    </source>
</evidence>
<dbReference type="GeneID" id="25567453"/>
<dbReference type="GO" id="GO:0070736">
    <property type="term" value="F:protein-glycine ligase activity, initiating"/>
    <property type="evidence" value="ECO:0007669"/>
    <property type="project" value="TreeGrafter"/>
</dbReference>
<feature type="transmembrane region" description="Helical" evidence="7">
    <location>
        <begin position="47"/>
        <end position="66"/>
    </location>
</feature>
<dbReference type="InterPro" id="IPR051437">
    <property type="entry name" value="TTLL_monoglycylase"/>
</dbReference>
<dbReference type="SUPFAM" id="SSF56059">
    <property type="entry name" value="Glutathione synthetase ATP-binding domain-like"/>
    <property type="match status" value="1"/>
</dbReference>
<evidence type="ECO:0000313" key="10">
    <source>
        <dbReference type="EMBL" id="KNC53360.1"/>
    </source>
</evidence>
<keyword evidence="7" id="KW-1133">Transmembrane helix</keyword>
<dbReference type="Pfam" id="PF03133">
    <property type="entry name" value="TTL"/>
    <property type="match status" value="1"/>
</dbReference>
<evidence type="ECO:0000256" key="4">
    <source>
        <dbReference type="ARBA" id="ARBA00022741"/>
    </source>
</evidence>
<dbReference type="RefSeq" id="XP_013754406.1">
    <property type="nucleotide sequence ID" value="XM_013898952.1"/>
</dbReference>
<keyword evidence="7" id="KW-0472">Membrane</keyword>
<dbReference type="Gene3D" id="3.30.470.20">
    <property type="entry name" value="ATP-grasp fold, B domain"/>
    <property type="match status" value="1"/>
</dbReference>
<comment type="subcellular location">
    <subcellularLocation>
        <location evidence="1">Cytoplasm</location>
    </subcellularLocation>
</comment>
<evidence type="ECO:0000256" key="2">
    <source>
        <dbReference type="ARBA" id="ARBA00022490"/>
    </source>
</evidence>
<feature type="domain" description="ATP-grasp" evidence="8">
    <location>
        <begin position="229"/>
        <end position="481"/>
    </location>
</feature>
<keyword evidence="11" id="KW-1185">Reference proteome</keyword>
<evidence type="ECO:0000256" key="3">
    <source>
        <dbReference type="ARBA" id="ARBA00022598"/>
    </source>
</evidence>
<keyword evidence="7" id="KW-0812">Transmembrane</keyword>
<dbReference type="GO" id="GO:0046872">
    <property type="term" value="F:metal ion binding"/>
    <property type="evidence" value="ECO:0007669"/>
    <property type="project" value="InterPro"/>
</dbReference>
<dbReference type="Proteomes" id="UP000054408">
    <property type="component" value="Unassembled WGS sequence"/>
</dbReference>
<evidence type="ECO:0000256" key="5">
    <source>
        <dbReference type="ARBA" id="ARBA00022840"/>
    </source>
</evidence>
<proteinExistence type="predicted"/>
<evidence type="ECO:0000259" key="8">
    <source>
        <dbReference type="PROSITE" id="PS50975"/>
    </source>
</evidence>
<sequence>MPYQCRAQCGADSGQALAPMAHLSSHTPLRVAIGCDLMTRYLQASRARPALVLVLALAMAAAAAAGKDTAGGASRAVPRGWNGTGRKYVVEQVASNHTLVAAALAQRGWLPCPPRRFGRGCRAAALKWTWSPERFASEPEGRVLNHFHTAAVMTHKDLLAEALLATHGEDAAWELLPRSYIVRAPLPTGEDDDEGSVNGETVDDDGEALLAALTGPDATATTDDPLSGDSCLAGASVPDVAGGGEVRADGGGDGGGAERKVWIVKPAAAARGVGIELFDDGAALVEFVNREFARSHAEAAFVVQEYVGNPLVIRGKKFDIRQFVLVTSLNPLTVFVLDDAYLRFSTEDYTLDNLDDRFIHLTNHQVQKDSASYASSGIPGNQWSLAQLTAHLAAEYPDTPQLSPTALRANMIDLVVKTLDAWGPDGHRERSFELLGFDVLVDETGKLWLLEVNISPGLHLTTDIVRAHHSHAIESLFQVVLDDSQTAFPSPSAHASLSPDERAAAAAVRAAAILPCSSATSSPLPPCEIKVGGWELVRRGEYDAAAATAASGAFAEFQASSASLSISSMS</sequence>
<organism evidence="9 11">
    <name type="scientific">Thecamonas trahens ATCC 50062</name>
    <dbReference type="NCBI Taxonomy" id="461836"/>
    <lineage>
        <taxon>Eukaryota</taxon>
        <taxon>Apusozoa</taxon>
        <taxon>Apusomonadida</taxon>
        <taxon>Apusomonadidae</taxon>
        <taxon>Thecamonas</taxon>
    </lineage>
</organism>
<reference evidence="9 11" key="1">
    <citation type="submission" date="2010-05" db="EMBL/GenBank/DDBJ databases">
        <title>The Genome Sequence of Thecamonas trahens ATCC 50062.</title>
        <authorList>
            <consortium name="The Broad Institute Genome Sequencing Platform"/>
            <person name="Russ C."/>
            <person name="Cuomo C."/>
            <person name="Shea T."/>
            <person name="Young S.K."/>
            <person name="Zeng Q."/>
            <person name="Koehrsen M."/>
            <person name="Haas B."/>
            <person name="Borodovsky M."/>
            <person name="Guigo R."/>
            <person name="Alvarado L."/>
            <person name="Berlin A."/>
            <person name="Bochicchio J."/>
            <person name="Borenstein D."/>
            <person name="Chapman S."/>
            <person name="Chen Z."/>
            <person name="Freedman E."/>
            <person name="Gellesch M."/>
            <person name="Goldberg J."/>
            <person name="Griggs A."/>
            <person name="Gujja S."/>
            <person name="Heilman E."/>
            <person name="Heiman D."/>
            <person name="Hepburn T."/>
            <person name="Howarth C."/>
            <person name="Jen D."/>
            <person name="Larson L."/>
            <person name="Mehta T."/>
            <person name="Park D."/>
            <person name="Pearson M."/>
            <person name="Roberts A."/>
            <person name="Saif S."/>
            <person name="Shenoy N."/>
            <person name="Sisk P."/>
            <person name="Stolte C."/>
            <person name="Sykes S."/>
            <person name="Thomson T."/>
            <person name="Walk T."/>
            <person name="White J."/>
            <person name="Yandava C."/>
            <person name="Burger G."/>
            <person name="Gray M.W."/>
            <person name="Holland P.W.H."/>
            <person name="King N."/>
            <person name="Lang F.B.F."/>
            <person name="Roger A.J."/>
            <person name="Ruiz-Trillo I."/>
            <person name="Lander E."/>
            <person name="Nusbaum C."/>
        </authorList>
    </citation>
    <scope>NUCLEOTIDE SEQUENCE [LARGE SCALE GENOMIC DNA]</scope>
    <source>
        <strain evidence="9 11">ATCC 50062</strain>
    </source>
</reference>
<protein>
    <submittedName>
        <fullName evidence="9 10">Tubulin-tyrosine ligase</fullName>
    </submittedName>
</protein>
<dbReference type="OrthoDB" id="17921at2759"/>
<keyword evidence="3 9" id="KW-0436">Ligase</keyword>
<name>A0A0L0DM10_THETB</name>
<dbReference type="PANTHER" id="PTHR45870:SF2">
    <property type="entry name" value="TUBULIN MONOGLYCYLASE TTLL3"/>
    <property type="match status" value="1"/>
</dbReference>
<dbReference type="eggNOG" id="KOG2157">
    <property type="taxonomic scope" value="Eukaryota"/>
</dbReference>
<dbReference type="RefSeq" id="XP_013754405.1">
    <property type="nucleotide sequence ID" value="XM_013898951.1"/>
</dbReference>
<dbReference type="EMBL" id="GL349481">
    <property type="protein sequence ID" value="KNC53359.1"/>
    <property type="molecule type" value="Genomic_DNA"/>
</dbReference>
<dbReference type="GO" id="GO:0015630">
    <property type="term" value="C:microtubule cytoskeleton"/>
    <property type="evidence" value="ECO:0007669"/>
    <property type="project" value="TreeGrafter"/>
</dbReference>
<dbReference type="EMBL" id="GL349481">
    <property type="protein sequence ID" value="KNC53360.1"/>
    <property type="molecule type" value="Genomic_DNA"/>
</dbReference>
<dbReference type="GO" id="GO:0005524">
    <property type="term" value="F:ATP binding"/>
    <property type="evidence" value="ECO:0007669"/>
    <property type="project" value="UniProtKB-UniRule"/>
</dbReference>
<dbReference type="InterPro" id="IPR011761">
    <property type="entry name" value="ATP-grasp"/>
</dbReference>
<keyword evidence="5 6" id="KW-0067">ATP-binding</keyword>
<keyword evidence="4 6" id="KW-0547">Nucleotide-binding</keyword>
<evidence type="ECO:0000256" key="6">
    <source>
        <dbReference type="PROSITE-ProRule" id="PRU00409"/>
    </source>
</evidence>